<reference evidence="3" key="1">
    <citation type="submission" date="2014-01" db="EMBL/GenBank/DDBJ databases">
        <title>The Genome Sequence of Anopheles farauti FAR1 (V2).</title>
        <authorList>
            <consortium name="The Broad Institute Genomics Platform"/>
            <person name="Neafsey D.E."/>
            <person name="Besansky N."/>
            <person name="Howell P."/>
            <person name="Walton C."/>
            <person name="Young S.K."/>
            <person name="Zeng Q."/>
            <person name="Gargeya S."/>
            <person name="Fitzgerald M."/>
            <person name="Haas B."/>
            <person name="Abouelleil A."/>
            <person name="Allen A.W."/>
            <person name="Alvarado L."/>
            <person name="Arachchi H.M."/>
            <person name="Berlin A.M."/>
            <person name="Chapman S.B."/>
            <person name="Gainer-Dewar J."/>
            <person name="Goldberg J."/>
            <person name="Griggs A."/>
            <person name="Gujja S."/>
            <person name="Hansen M."/>
            <person name="Howarth C."/>
            <person name="Imamovic A."/>
            <person name="Ireland A."/>
            <person name="Larimer J."/>
            <person name="McCowan C."/>
            <person name="Murphy C."/>
            <person name="Pearson M."/>
            <person name="Poon T.W."/>
            <person name="Priest M."/>
            <person name="Roberts A."/>
            <person name="Saif S."/>
            <person name="Shea T."/>
            <person name="Sisk P."/>
            <person name="Sykes S."/>
            <person name="Wortman J."/>
            <person name="Nusbaum C."/>
            <person name="Birren B."/>
        </authorList>
    </citation>
    <scope>NUCLEOTIDE SEQUENCE [LARGE SCALE GENOMIC DNA]</scope>
    <source>
        <strain evidence="3">FAR1</strain>
    </source>
</reference>
<accession>A0A182QR98</accession>
<evidence type="ECO:0000313" key="3">
    <source>
        <dbReference type="Proteomes" id="UP000075886"/>
    </source>
</evidence>
<reference evidence="2" key="2">
    <citation type="submission" date="2020-05" db="UniProtKB">
        <authorList>
            <consortium name="EnsemblMetazoa"/>
        </authorList>
    </citation>
    <scope>IDENTIFICATION</scope>
    <source>
        <strain evidence="2">FAR1</strain>
    </source>
</reference>
<dbReference type="EnsemblMetazoa" id="AFAF015290-RA">
    <property type="protein sequence ID" value="AFAF015290-PA"/>
    <property type="gene ID" value="AFAF015290"/>
</dbReference>
<evidence type="ECO:0000256" key="1">
    <source>
        <dbReference type="SAM" id="Phobius"/>
    </source>
</evidence>
<protein>
    <submittedName>
        <fullName evidence="2">Uncharacterized protein</fullName>
    </submittedName>
</protein>
<dbReference type="EMBL" id="AXCN02001866">
    <property type="status" value="NOT_ANNOTATED_CDS"/>
    <property type="molecule type" value="Genomic_DNA"/>
</dbReference>
<organism evidence="2 3">
    <name type="scientific">Anopheles farauti</name>
    <dbReference type="NCBI Taxonomy" id="69004"/>
    <lineage>
        <taxon>Eukaryota</taxon>
        <taxon>Metazoa</taxon>
        <taxon>Ecdysozoa</taxon>
        <taxon>Arthropoda</taxon>
        <taxon>Hexapoda</taxon>
        <taxon>Insecta</taxon>
        <taxon>Pterygota</taxon>
        <taxon>Neoptera</taxon>
        <taxon>Endopterygota</taxon>
        <taxon>Diptera</taxon>
        <taxon>Nematocera</taxon>
        <taxon>Culicoidea</taxon>
        <taxon>Culicidae</taxon>
        <taxon>Anophelinae</taxon>
        <taxon>Anopheles</taxon>
    </lineage>
</organism>
<keyword evidence="3" id="KW-1185">Reference proteome</keyword>
<proteinExistence type="predicted"/>
<sequence>MCDETGLARLPVRDLLSIASRITSLPAACTGGSRSTGCVEFGLVDGSVRWCADSTATLDGLAVLAALLLLLLNSLLLMAEADLGRGIVVGSIVRITVAADGVVVIGRTPHENGLALGLAADRSRPSSSISCRWVQMTKSGLEFLYTSLELVCNHCQAPSFF</sequence>
<dbReference type="VEuPathDB" id="VectorBase:AFAF015290"/>
<keyword evidence="1" id="KW-1133">Transmembrane helix</keyword>
<dbReference type="Proteomes" id="UP000075886">
    <property type="component" value="Unassembled WGS sequence"/>
</dbReference>
<feature type="transmembrane region" description="Helical" evidence="1">
    <location>
        <begin position="60"/>
        <end position="79"/>
    </location>
</feature>
<keyword evidence="1" id="KW-0812">Transmembrane</keyword>
<dbReference type="AlphaFoldDB" id="A0A182QR98"/>
<keyword evidence="1" id="KW-0472">Membrane</keyword>
<evidence type="ECO:0000313" key="2">
    <source>
        <dbReference type="EnsemblMetazoa" id="AFAF015290-PA"/>
    </source>
</evidence>
<name>A0A182QR98_9DIPT</name>